<comment type="caution">
    <text evidence="1">The sequence shown here is derived from an EMBL/GenBank/DDBJ whole genome shotgun (WGS) entry which is preliminary data.</text>
</comment>
<accession>A0A8S4A3F1</accession>
<keyword evidence="2" id="KW-1185">Reference proteome</keyword>
<protein>
    <submittedName>
        <fullName evidence="1">Uncharacterized protein</fullName>
    </submittedName>
</protein>
<evidence type="ECO:0000313" key="1">
    <source>
        <dbReference type="EMBL" id="CAG5136403.1"/>
    </source>
</evidence>
<reference evidence="1" key="1">
    <citation type="submission" date="2021-04" db="EMBL/GenBank/DDBJ databases">
        <authorList>
            <consortium name="Molecular Ecology Group"/>
        </authorList>
    </citation>
    <scope>NUCLEOTIDE SEQUENCE</scope>
</reference>
<dbReference type="EMBL" id="CAJHNH020008530">
    <property type="protein sequence ID" value="CAG5136403.1"/>
    <property type="molecule type" value="Genomic_DNA"/>
</dbReference>
<gene>
    <name evidence="1" type="ORF">CUNI_LOCUS21961</name>
</gene>
<organism evidence="1 2">
    <name type="scientific">Candidula unifasciata</name>
    <dbReference type="NCBI Taxonomy" id="100452"/>
    <lineage>
        <taxon>Eukaryota</taxon>
        <taxon>Metazoa</taxon>
        <taxon>Spiralia</taxon>
        <taxon>Lophotrochozoa</taxon>
        <taxon>Mollusca</taxon>
        <taxon>Gastropoda</taxon>
        <taxon>Heterobranchia</taxon>
        <taxon>Euthyneura</taxon>
        <taxon>Panpulmonata</taxon>
        <taxon>Eupulmonata</taxon>
        <taxon>Stylommatophora</taxon>
        <taxon>Helicina</taxon>
        <taxon>Helicoidea</taxon>
        <taxon>Geomitridae</taxon>
        <taxon>Candidula</taxon>
    </lineage>
</organism>
<dbReference type="OrthoDB" id="6137789at2759"/>
<proteinExistence type="predicted"/>
<dbReference type="Proteomes" id="UP000678393">
    <property type="component" value="Unassembled WGS sequence"/>
</dbReference>
<dbReference type="AlphaFoldDB" id="A0A8S4A3F1"/>
<sequence>MQNYQQFLALPTFHQLPPLASPAHPQPIASSVLAFGETQLGGGGFHGGCSLPATGFVSVKPPTSLVYQIHPRNYTYGFNSSGKLIGANPEIPYPGSGAKFHDVPFSRSVDWYASDLIGNSNIKEEAPEKPSETDEYFTAANDEGYKQWIEKKKEEQQKQNEKQKQIRTVPVEIKALPGHVNPSVTETSNERYGQYLDLRPKYPAVYPLPAKVPPMPMQVLVKFRHSNISGHPPIPDHSFAVDPREMITKEGCYTRGIHGSVFYPEVSNPNTKTAFTFRPNQTILGQTVGERQKGFTWPLYAPTGLELNRPIPQCVSVVVGVNGKKKFRTMIPPRAVPYIYNRYMSYTGIPSDDPETELNPAKQHKQICIPFTPVSVSNPVCDPCNLKFINPQLLPLPLELKKPPSC</sequence>
<name>A0A8S4A3F1_9EUPU</name>
<evidence type="ECO:0000313" key="2">
    <source>
        <dbReference type="Proteomes" id="UP000678393"/>
    </source>
</evidence>